<evidence type="ECO:0000256" key="1">
    <source>
        <dbReference type="ARBA" id="ARBA00008372"/>
    </source>
</evidence>
<dbReference type="GO" id="GO:1990432">
    <property type="term" value="P:siRNA 3'-end processing"/>
    <property type="evidence" value="ECO:0007669"/>
    <property type="project" value="TreeGrafter"/>
</dbReference>
<dbReference type="GO" id="GO:1990431">
    <property type="term" value="P:priRNA 3'-end processing"/>
    <property type="evidence" value="ECO:0007669"/>
    <property type="project" value="TreeGrafter"/>
</dbReference>
<accession>A0AAE0KP20</accession>
<dbReference type="PANTHER" id="PTHR15092">
    <property type="entry name" value="POLY A -SPECIFIC RIBONUCLEASE/TARGET OF EGR1, MEMBER 1"/>
    <property type="match status" value="1"/>
</dbReference>
<proteinExistence type="inferred from homology"/>
<dbReference type="Pfam" id="PF04857">
    <property type="entry name" value="CAF1"/>
    <property type="match status" value="1"/>
</dbReference>
<sequence length="560" mass="62281">MNVNRLNFWQVLPTVLEAIADAEYVAFDLEMTGIFTRRDHRVADPTLEDVYRQAREAAKTYQILQFGLTCFHYDDQLQGYRARAFNCDLSPMFVGSTPADKVLAKTTDRTVSFSYSSMLFLQSHGFSFERAFASGIPYLSRTEARDASGVYLKNNPRDVQANMVFDVEGADIETRRFYAAARTKISAWLTQESDSLRFVNITNPYGGRMTNLQIKLVYQLVETEFRMCRAFTRNNSELIQIVELEVESDQRYWKQRLDRRQEALARQTAFRYIVEALTGGEFANEVDAVLSLSWPAGANGGLPGARESLRALEARLKRRRPVLVGHNQLYDLCFLYQAFVGPLPASAADFKTEIHRLFPRIVDTKHLASSSPPGAAQQPVAGMVADKNLGELYDEVARQALPSFWSDHGFGYVAGSGSARAHEAGFDSFMTAVVFAKLSAAKLRDEPQARVLPLSISGGGGGVHNIMMARPSQEPTAAARSLSLFSELNPFAAKPGRPAMGTGGVVAVSEGGWAKADGTAAADVRRFCRRGRIPEWETPFWTRYGNKLRWRSGKVLDLGA</sequence>
<dbReference type="GO" id="GO:0000175">
    <property type="term" value="F:3'-5'-RNA exonuclease activity"/>
    <property type="evidence" value="ECO:0007669"/>
    <property type="project" value="TreeGrafter"/>
</dbReference>
<comment type="caution">
    <text evidence="2">The sequence shown here is derived from an EMBL/GenBank/DDBJ whole genome shotgun (WGS) entry which is preliminary data.</text>
</comment>
<dbReference type="AlphaFoldDB" id="A0AAE0KP20"/>
<dbReference type="GO" id="GO:0005634">
    <property type="term" value="C:nucleus"/>
    <property type="evidence" value="ECO:0007669"/>
    <property type="project" value="TreeGrafter"/>
</dbReference>
<comment type="similarity">
    <text evidence="1">Belongs to the CAF1 family.</text>
</comment>
<dbReference type="SUPFAM" id="SSF53098">
    <property type="entry name" value="Ribonuclease H-like"/>
    <property type="match status" value="1"/>
</dbReference>
<dbReference type="PANTHER" id="PTHR15092:SF22">
    <property type="entry name" value="POLY(A)-SPECIFIC RIBONUCLEASE PNLDC1"/>
    <property type="match status" value="1"/>
</dbReference>
<name>A0AAE0KP20_9PEZI</name>
<evidence type="ECO:0000313" key="3">
    <source>
        <dbReference type="Proteomes" id="UP001287356"/>
    </source>
</evidence>
<protein>
    <submittedName>
        <fullName evidence="2">Ribonuclease H-like domain-containing protein</fullName>
    </submittedName>
</protein>
<reference evidence="2" key="1">
    <citation type="journal article" date="2023" name="Mol. Phylogenet. Evol.">
        <title>Genome-scale phylogeny and comparative genomics of the fungal order Sordariales.</title>
        <authorList>
            <person name="Hensen N."/>
            <person name="Bonometti L."/>
            <person name="Westerberg I."/>
            <person name="Brannstrom I.O."/>
            <person name="Guillou S."/>
            <person name="Cros-Aarteil S."/>
            <person name="Calhoun S."/>
            <person name="Haridas S."/>
            <person name="Kuo A."/>
            <person name="Mondo S."/>
            <person name="Pangilinan J."/>
            <person name="Riley R."/>
            <person name="LaButti K."/>
            <person name="Andreopoulos B."/>
            <person name="Lipzen A."/>
            <person name="Chen C."/>
            <person name="Yan M."/>
            <person name="Daum C."/>
            <person name="Ng V."/>
            <person name="Clum A."/>
            <person name="Steindorff A."/>
            <person name="Ohm R.A."/>
            <person name="Martin F."/>
            <person name="Silar P."/>
            <person name="Natvig D.O."/>
            <person name="Lalanne C."/>
            <person name="Gautier V."/>
            <person name="Ament-Velasquez S.L."/>
            <person name="Kruys A."/>
            <person name="Hutchinson M.I."/>
            <person name="Powell A.J."/>
            <person name="Barry K."/>
            <person name="Miller A.N."/>
            <person name="Grigoriev I.V."/>
            <person name="Debuchy R."/>
            <person name="Gladieux P."/>
            <person name="Hiltunen Thoren M."/>
            <person name="Johannesson H."/>
        </authorList>
    </citation>
    <scope>NUCLEOTIDE SEQUENCE</scope>
    <source>
        <strain evidence="2">CBS 958.72</strain>
    </source>
</reference>
<dbReference type="Proteomes" id="UP001287356">
    <property type="component" value="Unassembled WGS sequence"/>
</dbReference>
<dbReference type="InterPro" id="IPR036397">
    <property type="entry name" value="RNaseH_sf"/>
</dbReference>
<dbReference type="InterPro" id="IPR006941">
    <property type="entry name" value="RNase_CAF1"/>
</dbReference>
<dbReference type="EMBL" id="JAULSN010000002">
    <property type="protein sequence ID" value="KAK3379505.1"/>
    <property type="molecule type" value="Genomic_DNA"/>
</dbReference>
<organism evidence="2 3">
    <name type="scientific">Lasiosphaeria ovina</name>
    <dbReference type="NCBI Taxonomy" id="92902"/>
    <lineage>
        <taxon>Eukaryota</taxon>
        <taxon>Fungi</taxon>
        <taxon>Dikarya</taxon>
        <taxon>Ascomycota</taxon>
        <taxon>Pezizomycotina</taxon>
        <taxon>Sordariomycetes</taxon>
        <taxon>Sordariomycetidae</taxon>
        <taxon>Sordariales</taxon>
        <taxon>Lasiosphaeriaceae</taxon>
        <taxon>Lasiosphaeria</taxon>
    </lineage>
</organism>
<keyword evidence="3" id="KW-1185">Reference proteome</keyword>
<dbReference type="Gene3D" id="3.30.420.10">
    <property type="entry name" value="Ribonuclease H-like superfamily/Ribonuclease H"/>
    <property type="match status" value="2"/>
</dbReference>
<dbReference type="GO" id="GO:0003723">
    <property type="term" value="F:RNA binding"/>
    <property type="evidence" value="ECO:0007669"/>
    <property type="project" value="TreeGrafter"/>
</dbReference>
<dbReference type="InterPro" id="IPR051181">
    <property type="entry name" value="CAF1_poly(A)_ribonucleases"/>
</dbReference>
<gene>
    <name evidence="2" type="ORF">B0T24DRAFT_590066</name>
</gene>
<dbReference type="InterPro" id="IPR012337">
    <property type="entry name" value="RNaseH-like_sf"/>
</dbReference>
<evidence type="ECO:0000313" key="2">
    <source>
        <dbReference type="EMBL" id="KAK3379505.1"/>
    </source>
</evidence>
<reference evidence="2" key="2">
    <citation type="submission" date="2023-06" db="EMBL/GenBank/DDBJ databases">
        <authorList>
            <consortium name="Lawrence Berkeley National Laboratory"/>
            <person name="Haridas S."/>
            <person name="Hensen N."/>
            <person name="Bonometti L."/>
            <person name="Westerberg I."/>
            <person name="Brannstrom I.O."/>
            <person name="Guillou S."/>
            <person name="Cros-Aarteil S."/>
            <person name="Calhoun S."/>
            <person name="Kuo A."/>
            <person name="Mondo S."/>
            <person name="Pangilinan J."/>
            <person name="Riley R."/>
            <person name="Labutti K."/>
            <person name="Andreopoulos B."/>
            <person name="Lipzen A."/>
            <person name="Chen C."/>
            <person name="Yanf M."/>
            <person name="Daum C."/>
            <person name="Ng V."/>
            <person name="Clum A."/>
            <person name="Steindorff A."/>
            <person name="Ohm R."/>
            <person name="Martin F."/>
            <person name="Silar P."/>
            <person name="Natvig D."/>
            <person name="Lalanne C."/>
            <person name="Gautier V."/>
            <person name="Ament-Velasquez S.L."/>
            <person name="Kruys A."/>
            <person name="Hutchinson M.I."/>
            <person name="Powell A.J."/>
            <person name="Barry K."/>
            <person name="Miller A.N."/>
            <person name="Grigoriev I.V."/>
            <person name="Debuchy R."/>
            <person name="Gladieux P."/>
            <person name="Thoren M.H."/>
            <person name="Johannesson H."/>
        </authorList>
    </citation>
    <scope>NUCLEOTIDE SEQUENCE</scope>
    <source>
        <strain evidence="2">CBS 958.72</strain>
    </source>
</reference>
<dbReference type="GO" id="GO:0000289">
    <property type="term" value="P:nuclear-transcribed mRNA poly(A) tail shortening"/>
    <property type="evidence" value="ECO:0007669"/>
    <property type="project" value="TreeGrafter"/>
</dbReference>